<dbReference type="RefSeq" id="XP_022327256.1">
    <property type="nucleotide sequence ID" value="XM_022471548.1"/>
</dbReference>
<evidence type="ECO:0000313" key="3">
    <source>
        <dbReference type="Proteomes" id="UP000694844"/>
    </source>
</evidence>
<dbReference type="GO" id="GO:0007155">
    <property type="term" value="P:cell adhesion"/>
    <property type="evidence" value="ECO:0007669"/>
    <property type="project" value="InterPro"/>
</dbReference>
<dbReference type="RefSeq" id="XP_022321403.1">
    <property type="nucleotide sequence ID" value="XM_022465695.1"/>
</dbReference>
<protein>
    <submittedName>
        <fullName evidence="4">Uncharacterized protein LOC111123391</fullName>
    </submittedName>
    <submittedName>
        <fullName evidence="5 6">Uncharacterized protein LOC111126715</fullName>
    </submittedName>
</protein>
<gene>
    <name evidence="5 6 7 8" type="primary">LOC111126715</name>
    <name evidence="4" type="synonym">LOC111123391</name>
</gene>
<dbReference type="AlphaFoldDB" id="A0A8B8DJU3"/>
<dbReference type="SUPFAM" id="SSF141086">
    <property type="entry name" value="Agglutinin HPA-like"/>
    <property type="match status" value="1"/>
</dbReference>
<evidence type="ECO:0000313" key="6">
    <source>
        <dbReference type="RefSeq" id="XP_022327256.1"/>
    </source>
</evidence>
<dbReference type="OrthoDB" id="6120007at2759"/>
<evidence type="ECO:0000313" key="5">
    <source>
        <dbReference type="RefSeq" id="XP_022327254.1"/>
    </source>
</evidence>
<evidence type="ECO:0000256" key="1">
    <source>
        <dbReference type="SAM" id="SignalP"/>
    </source>
</evidence>
<evidence type="ECO:0000259" key="2">
    <source>
        <dbReference type="Pfam" id="PF09458"/>
    </source>
</evidence>
<dbReference type="Pfam" id="PF09458">
    <property type="entry name" value="H_lectin"/>
    <property type="match status" value="1"/>
</dbReference>
<sequence length="106" mass="12184">MRLIQLSVIFLAFEFTTSNKCQFGELLYKGYPESPFPIRRTIVFETPFEEKPAFTYALKMMDLNYAENRRASVNLEALDSTGFTMVLSAKDDTRMYGLGVTWMACP</sequence>
<dbReference type="KEGG" id="cvn:111123391"/>
<organism evidence="3 6">
    <name type="scientific">Crassostrea virginica</name>
    <name type="common">Eastern oyster</name>
    <dbReference type="NCBI Taxonomy" id="6565"/>
    <lineage>
        <taxon>Eukaryota</taxon>
        <taxon>Metazoa</taxon>
        <taxon>Spiralia</taxon>
        <taxon>Lophotrochozoa</taxon>
        <taxon>Mollusca</taxon>
        <taxon>Bivalvia</taxon>
        <taxon>Autobranchia</taxon>
        <taxon>Pteriomorphia</taxon>
        <taxon>Ostreida</taxon>
        <taxon>Ostreoidea</taxon>
        <taxon>Ostreidae</taxon>
        <taxon>Crassostrea</taxon>
    </lineage>
</organism>
<proteinExistence type="predicted"/>
<dbReference type="RefSeq" id="XP_022327254.1">
    <property type="nucleotide sequence ID" value="XM_022471546.1"/>
</dbReference>
<dbReference type="InterPro" id="IPR037221">
    <property type="entry name" value="H-type_lectin_dom_sf"/>
</dbReference>
<accession>A0A8B8DJU3</accession>
<dbReference type="RefSeq" id="XP_022327257.1">
    <property type="nucleotide sequence ID" value="XM_022471549.1"/>
</dbReference>
<dbReference type="InterPro" id="IPR019019">
    <property type="entry name" value="H-type_lectin_domain"/>
</dbReference>
<evidence type="ECO:0000313" key="8">
    <source>
        <dbReference type="RefSeq" id="XP_022327258.1"/>
    </source>
</evidence>
<feature type="domain" description="H-type lectin" evidence="2">
    <location>
        <begin position="40"/>
        <end position="104"/>
    </location>
</feature>
<dbReference type="Proteomes" id="UP000694844">
    <property type="component" value="Chromosome 3"/>
</dbReference>
<name>A0A8B8DJU3_CRAVI</name>
<feature type="signal peptide" evidence="1">
    <location>
        <begin position="1"/>
        <end position="18"/>
    </location>
</feature>
<evidence type="ECO:0000313" key="4">
    <source>
        <dbReference type="RefSeq" id="XP_022321403.1"/>
    </source>
</evidence>
<dbReference type="Gene3D" id="2.60.40.2080">
    <property type="match status" value="1"/>
</dbReference>
<reference evidence="4 5" key="1">
    <citation type="submission" date="2025-04" db="UniProtKB">
        <authorList>
            <consortium name="RefSeq"/>
        </authorList>
    </citation>
    <scope>IDENTIFICATION</scope>
    <source>
        <tissue evidence="4 5">Whole sample</tissue>
    </source>
</reference>
<dbReference type="KEGG" id="cvn:111126715"/>
<keyword evidence="1" id="KW-0732">Signal</keyword>
<keyword evidence="3" id="KW-1185">Reference proteome</keyword>
<dbReference type="GO" id="GO:0030246">
    <property type="term" value="F:carbohydrate binding"/>
    <property type="evidence" value="ECO:0007669"/>
    <property type="project" value="InterPro"/>
</dbReference>
<dbReference type="GeneID" id="111126715"/>
<evidence type="ECO:0000313" key="7">
    <source>
        <dbReference type="RefSeq" id="XP_022327257.1"/>
    </source>
</evidence>
<dbReference type="RefSeq" id="XP_022327258.1">
    <property type="nucleotide sequence ID" value="XM_022471550.1"/>
</dbReference>
<feature type="chain" id="PRO_5044666297" evidence="1">
    <location>
        <begin position="19"/>
        <end position="106"/>
    </location>
</feature>